<proteinExistence type="predicted"/>
<dbReference type="Proteomes" id="UP000478546">
    <property type="component" value="Unassembled WGS sequence"/>
</dbReference>
<comment type="caution">
    <text evidence="1">The sequence shown here is derived from an EMBL/GenBank/DDBJ whole genome shotgun (WGS) entry which is preliminary data.</text>
</comment>
<organism evidence="1 2">
    <name type="scientific">Pontibacter fetidus</name>
    <dbReference type="NCBI Taxonomy" id="2700082"/>
    <lineage>
        <taxon>Bacteria</taxon>
        <taxon>Pseudomonadati</taxon>
        <taxon>Bacteroidota</taxon>
        <taxon>Cytophagia</taxon>
        <taxon>Cytophagales</taxon>
        <taxon>Hymenobacteraceae</taxon>
        <taxon>Pontibacter</taxon>
    </lineage>
</organism>
<keyword evidence="2" id="KW-1185">Reference proteome</keyword>
<sequence>MVTVTDFVKRTSADGNEFNALLLQGEIEMILSKQSGRYYATARTCSITSTFNDLVCQSLIGKQLPGCIEKMECEPYDYRIPNSDEIIKLDYVYYYNPSNKTMEQEVFEVKVAA</sequence>
<evidence type="ECO:0000313" key="1">
    <source>
        <dbReference type="EMBL" id="NDK57692.1"/>
    </source>
</evidence>
<dbReference type="RefSeq" id="WP_162347747.1">
    <property type="nucleotide sequence ID" value="NZ_JAAEAA010000034.1"/>
</dbReference>
<evidence type="ECO:0000313" key="2">
    <source>
        <dbReference type="Proteomes" id="UP000478546"/>
    </source>
</evidence>
<protein>
    <submittedName>
        <fullName evidence="1">Uncharacterized protein</fullName>
    </submittedName>
</protein>
<name>A0A6B2HCB8_9BACT</name>
<reference evidence="1 2" key="1">
    <citation type="submission" date="2020-01" db="EMBL/GenBank/DDBJ databases">
        <authorList>
            <person name="Kim M.K."/>
        </authorList>
    </citation>
    <scope>NUCLEOTIDE SEQUENCE [LARGE SCALE GENOMIC DNA]</scope>
    <source>
        <strain evidence="1 2">BT213</strain>
    </source>
</reference>
<dbReference type="EMBL" id="JAAEAA010000034">
    <property type="protein sequence ID" value="NDK57692.1"/>
    <property type="molecule type" value="Genomic_DNA"/>
</dbReference>
<gene>
    <name evidence="1" type="ORF">GWO68_17335</name>
</gene>
<accession>A0A6B2HCB8</accession>
<dbReference type="AlphaFoldDB" id="A0A6B2HCB8"/>